<sequence>MIASGEPGAEHFNLRSLPISISTGRQGIQCLIRGFELVTSEEPRQCLFTCFGRNLLMVTAYGRTPCAISHNLPSTSIIQYLIAISHNGHEHYSQVQGFIEHLLNYVYSTRTHMTTSSIKSPSFNHACTASIFLFDFGAIGSSQCQPSSSTCFHDDKDDKLVSLSIQERNYHDFRTE</sequence>
<dbReference type="Proteomes" id="UP000800200">
    <property type="component" value="Unassembled WGS sequence"/>
</dbReference>
<organism evidence="1 2">
    <name type="scientific">Zopfia rhizophila CBS 207.26</name>
    <dbReference type="NCBI Taxonomy" id="1314779"/>
    <lineage>
        <taxon>Eukaryota</taxon>
        <taxon>Fungi</taxon>
        <taxon>Dikarya</taxon>
        <taxon>Ascomycota</taxon>
        <taxon>Pezizomycotina</taxon>
        <taxon>Dothideomycetes</taxon>
        <taxon>Dothideomycetes incertae sedis</taxon>
        <taxon>Zopfiaceae</taxon>
        <taxon>Zopfia</taxon>
    </lineage>
</organism>
<accession>A0A6A6EIH6</accession>
<reference evidence="1" key="1">
    <citation type="journal article" date="2020" name="Stud. Mycol.">
        <title>101 Dothideomycetes genomes: a test case for predicting lifestyles and emergence of pathogens.</title>
        <authorList>
            <person name="Haridas S."/>
            <person name="Albert R."/>
            <person name="Binder M."/>
            <person name="Bloem J."/>
            <person name="Labutti K."/>
            <person name="Salamov A."/>
            <person name="Andreopoulos B."/>
            <person name="Baker S."/>
            <person name="Barry K."/>
            <person name="Bills G."/>
            <person name="Bluhm B."/>
            <person name="Cannon C."/>
            <person name="Castanera R."/>
            <person name="Culley D."/>
            <person name="Daum C."/>
            <person name="Ezra D."/>
            <person name="Gonzalez J."/>
            <person name="Henrissat B."/>
            <person name="Kuo A."/>
            <person name="Liang C."/>
            <person name="Lipzen A."/>
            <person name="Lutzoni F."/>
            <person name="Magnuson J."/>
            <person name="Mondo S."/>
            <person name="Nolan M."/>
            <person name="Ohm R."/>
            <person name="Pangilinan J."/>
            <person name="Park H.-J."/>
            <person name="Ramirez L."/>
            <person name="Alfaro M."/>
            <person name="Sun H."/>
            <person name="Tritt A."/>
            <person name="Yoshinaga Y."/>
            <person name="Zwiers L.-H."/>
            <person name="Turgeon B."/>
            <person name="Goodwin S."/>
            <person name="Spatafora J."/>
            <person name="Crous P."/>
            <person name="Grigoriev I."/>
        </authorList>
    </citation>
    <scope>NUCLEOTIDE SEQUENCE</scope>
    <source>
        <strain evidence="1">CBS 207.26</strain>
    </source>
</reference>
<dbReference type="AlphaFoldDB" id="A0A6A6EIH6"/>
<name>A0A6A6EIH6_9PEZI</name>
<keyword evidence="2" id="KW-1185">Reference proteome</keyword>
<gene>
    <name evidence="1" type="ORF">K469DRAFT_45940</name>
</gene>
<evidence type="ECO:0000313" key="1">
    <source>
        <dbReference type="EMBL" id="KAF2189676.1"/>
    </source>
</evidence>
<protein>
    <submittedName>
        <fullName evidence="1">Uncharacterized protein</fullName>
    </submittedName>
</protein>
<proteinExistence type="predicted"/>
<dbReference type="EMBL" id="ML994620">
    <property type="protein sequence ID" value="KAF2189676.1"/>
    <property type="molecule type" value="Genomic_DNA"/>
</dbReference>
<evidence type="ECO:0000313" key="2">
    <source>
        <dbReference type="Proteomes" id="UP000800200"/>
    </source>
</evidence>